<dbReference type="EMBL" id="FNGV01000017">
    <property type="protein sequence ID" value="SDM92992.1"/>
    <property type="molecule type" value="Genomic_DNA"/>
</dbReference>
<dbReference type="Gene3D" id="3.20.80.10">
    <property type="entry name" value="Regulatory factor, effector binding domain"/>
    <property type="match status" value="1"/>
</dbReference>
<sequence length="153" mass="17160">MEKINIEPFKVIGISMTTSNERVQKTQDIAKLWGHFIAEKISEKIPNKIDNSILSIYTHYESDHQGIYDTILGCRVSTLNVVPDGMVGESFGGGAYMRFVSKGDFTKGAVYNTWTEIWNSPLHRIYSADFEVYGEKSKDPTSAEIDIFVAVGI</sequence>
<dbReference type="OrthoDB" id="9801008at2"/>
<dbReference type="SMART" id="SM00871">
    <property type="entry name" value="AraC_E_bind"/>
    <property type="match status" value="1"/>
</dbReference>
<dbReference type="InterPro" id="IPR011256">
    <property type="entry name" value="Reg_factor_effector_dom_sf"/>
</dbReference>
<evidence type="ECO:0000259" key="1">
    <source>
        <dbReference type="SMART" id="SM00871"/>
    </source>
</evidence>
<dbReference type="InterPro" id="IPR053182">
    <property type="entry name" value="YobU-like_regulator"/>
</dbReference>
<dbReference type="InterPro" id="IPR029441">
    <property type="entry name" value="Cass2"/>
</dbReference>
<dbReference type="Pfam" id="PF14526">
    <property type="entry name" value="Cass2"/>
    <property type="match status" value="1"/>
</dbReference>
<accession>A0A1G9X887</accession>
<dbReference type="AlphaFoldDB" id="A0A1G9X887"/>
<reference evidence="2 3" key="1">
    <citation type="submission" date="2016-10" db="EMBL/GenBank/DDBJ databases">
        <authorList>
            <person name="de Groot N.N."/>
        </authorList>
    </citation>
    <scope>NUCLEOTIDE SEQUENCE [LARGE SCALE GENOMIC DNA]</scope>
    <source>
        <strain evidence="2 3">DSM 19886</strain>
    </source>
</reference>
<dbReference type="PANTHER" id="PTHR36444">
    <property type="entry name" value="TRANSCRIPTIONAL REGULATOR PROTEIN YOBU-RELATED"/>
    <property type="match status" value="1"/>
</dbReference>
<gene>
    <name evidence="2" type="ORF">SAMN04488514_11755</name>
</gene>
<keyword evidence="2" id="KW-0238">DNA-binding</keyword>
<dbReference type="RefSeq" id="WP_089895005.1">
    <property type="nucleotide sequence ID" value="NZ_FNGV01000017.1"/>
</dbReference>
<proteinExistence type="predicted"/>
<dbReference type="Proteomes" id="UP000199440">
    <property type="component" value="Unassembled WGS sequence"/>
</dbReference>
<dbReference type="GO" id="GO:0003677">
    <property type="term" value="F:DNA binding"/>
    <property type="evidence" value="ECO:0007669"/>
    <property type="project" value="UniProtKB-KW"/>
</dbReference>
<dbReference type="STRING" id="192904.SAMN04488514_11755"/>
<evidence type="ECO:0000313" key="2">
    <source>
        <dbReference type="EMBL" id="SDM92992.1"/>
    </source>
</evidence>
<organism evidence="2 3">
    <name type="scientific">Kriegella aquimaris</name>
    <dbReference type="NCBI Taxonomy" id="192904"/>
    <lineage>
        <taxon>Bacteria</taxon>
        <taxon>Pseudomonadati</taxon>
        <taxon>Bacteroidota</taxon>
        <taxon>Flavobacteriia</taxon>
        <taxon>Flavobacteriales</taxon>
        <taxon>Flavobacteriaceae</taxon>
        <taxon>Kriegella</taxon>
    </lineage>
</organism>
<name>A0A1G9X887_9FLAO</name>
<dbReference type="SUPFAM" id="SSF55136">
    <property type="entry name" value="Probable bacterial effector-binding domain"/>
    <property type="match status" value="1"/>
</dbReference>
<keyword evidence="3" id="KW-1185">Reference proteome</keyword>
<evidence type="ECO:0000313" key="3">
    <source>
        <dbReference type="Proteomes" id="UP000199440"/>
    </source>
</evidence>
<dbReference type="PANTHER" id="PTHR36444:SF2">
    <property type="entry name" value="TRANSCRIPTIONAL REGULATOR PROTEIN YOBU-RELATED"/>
    <property type="match status" value="1"/>
</dbReference>
<feature type="domain" description="AraC effector-binding" evidence="1">
    <location>
        <begin position="1"/>
        <end position="152"/>
    </location>
</feature>
<dbReference type="InterPro" id="IPR010499">
    <property type="entry name" value="AraC_E-bd"/>
</dbReference>
<protein>
    <submittedName>
        <fullName evidence="2">Predicted transcriptional regulator YdeE, contains AraC-type DNA-binding domain</fullName>
    </submittedName>
</protein>